<dbReference type="AlphaFoldDB" id="A0A3D9QWW0"/>
<dbReference type="OrthoDB" id="2665115at2"/>
<accession>A0A3D9QWW0</accession>
<comment type="caution">
    <text evidence="1">The sequence shown here is derived from an EMBL/GenBank/DDBJ whole genome shotgun (WGS) entry which is preliminary data.</text>
</comment>
<dbReference type="Proteomes" id="UP000256304">
    <property type="component" value="Unassembled WGS sequence"/>
</dbReference>
<protein>
    <submittedName>
        <fullName evidence="1">Uncharacterized protein</fullName>
    </submittedName>
</protein>
<evidence type="ECO:0000313" key="2">
    <source>
        <dbReference type="Proteomes" id="UP000256304"/>
    </source>
</evidence>
<proteinExistence type="predicted"/>
<organism evidence="1 2">
    <name type="scientific">Paenibacillus taihuensis</name>
    <dbReference type="NCBI Taxonomy" id="1156355"/>
    <lineage>
        <taxon>Bacteria</taxon>
        <taxon>Bacillati</taxon>
        <taxon>Bacillota</taxon>
        <taxon>Bacilli</taxon>
        <taxon>Bacillales</taxon>
        <taxon>Paenibacillaceae</taxon>
        <taxon>Paenibacillus</taxon>
    </lineage>
</organism>
<name>A0A3D9QWW0_9BACL</name>
<dbReference type="EMBL" id="QTTN01000029">
    <property type="protein sequence ID" value="REE70565.1"/>
    <property type="molecule type" value="Genomic_DNA"/>
</dbReference>
<dbReference type="RefSeq" id="WP_116191080.1">
    <property type="nucleotide sequence ID" value="NZ_QTTN01000029.1"/>
</dbReference>
<keyword evidence="2" id="KW-1185">Reference proteome</keyword>
<gene>
    <name evidence="1" type="ORF">A8990_12950</name>
</gene>
<sequence length="97" mass="10879">MNVTIIHAEMTQDKEKGYSGSVQFEVEGHKQPYEITLQLTSIRGTTWDYSLRFAKESGSEEQIDAVEKAIEEDDDLFDLLIDAAAATLPDLPEDEEA</sequence>
<evidence type="ECO:0000313" key="1">
    <source>
        <dbReference type="EMBL" id="REE70565.1"/>
    </source>
</evidence>
<reference evidence="1 2" key="1">
    <citation type="submission" date="2018-08" db="EMBL/GenBank/DDBJ databases">
        <title>Genomic Encyclopedia of Type Strains, Phase III (KMG-III): the genomes of soil and plant-associated and newly described type strains.</title>
        <authorList>
            <person name="Whitman W."/>
        </authorList>
    </citation>
    <scope>NUCLEOTIDE SEQUENCE [LARGE SCALE GENOMIC DNA]</scope>
    <source>
        <strain evidence="1 2">CGMCC 1.10966</strain>
    </source>
</reference>